<sequence>MSLHLLLALITLVLAGLIDLLTRRIPNLLLGVAFLLHLVISVSFERPVLGWNSFALYLGSLTLLFASRRLRVHILGTIGMGDIKLTGYLILFMVPHLNLFEWLMGVASVSTLTLLLLLFRGRSQSSIPFAPLLTLGTLVALG</sequence>
<keyword evidence="1" id="KW-0812">Transmembrane</keyword>
<dbReference type="GO" id="GO:0016020">
    <property type="term" value="C:membrane"/>
    <property type="evidence" value="ECO:0007669"/>
    <property type="project" value="InterPro"/>
</dbReference>
<evidence type="ECO:0000313" key="2">
    <source>
        <dbReference type="EMBL" id="CAB4558899.1"/>
    </source>
</evidence>
<accession>A0A6J6D7Y6</accession>
<gene>
    <name evidence="2" type="ORF">UFOPK1650_00021</name>
</gene>
<evidence type="ECO:0000256" key="1">
    <source>
        <dbReference type="SAM" id="Phobius"/>
    </source>
</evidence>
<proteinExistence type="predicted"/>
<dbReference type="EMBL" id="CAEZTJ010000001">
    <property type="protein sequence ID" value="CAB4558899.1"/>
    <property type="molecule type" value="Genomic_DNA"/>
</dbReference>
<protein>
    <submittedName>
        <fullName evidence="2">Unannotated protein</fullName>
    </submittedName>
</protein>
<feature type="transmembrane region" description="Helical" evidence="1">
    <location>
        <begin position="100"/>
        <end position="119"/>
    </location>
</feature>
<dbReference type="AlphaFoldDB" id="A0A6J6D7Y6"/>
<keyword evidence="1" id="KW-0472">Membrane</keyword>
<keyword evidence="1" id="KW-1133">Transmembrane helix</keyword>
<dbReference type="Gene3D" id="1.20.120.1220">
    <property type="match status" value="1"/>
</dbReference>
<feature type="transmembrane region" description="Helical" evidence="1">
    <location>
        <begin position="48"/>
        <end position="67"/>
    </location>
</feature>
<reference evidence="2" key="1">
    <citation type="submission" date="2020-05" db="EMBL/GenBank/DDBJ databases">
        <authorList>
            <person name="Chiriac C."/>
            <person name="Salcher M."/>
            <person name="Ghai R."/>
            <person name="Kavagutti S V."/>
        </authorList>
    </citation>
    <scope>NUCLEOTIDE SEQUENCE</scope>
</reference>
<organism evidence="2">
    <name type="scientific">freshwater metagenome</name>
    <dbReference type="NCBI Taxonomy" id="449393"/>
    <lineage>
        <taxon>unclassified sequences</taxon>
        <taxon>metagenomes</taxon>
        <taxon>ecological metagenomes</taxon>
    </lineage>
</organism>
<name>A0A6J6D7Y6_9ZZZZ</name>
<dbReference type="GO" id="GO:0004190">
    <property type="term" value="F:aspartic-type endopeptidase activity"/>
    <property type="evidence" value="ECO:0007669"/>
    <property type="project" value="InterPro"/>
</dbReference>
<feature type="transmembrane region" description="Helical" evidence="1">
    <location>
        <begin position="74"/>
        <end position="94"/>
    </location>
</feature>